<dbReference type="Gene3D" id="1.10.472.10">
    <property type="entry name" value="Cyclin-like"/>
    <property type="match status" value="2"/>
</dbReference>
<dbReference type="InterPro" id="IPR013763">
    <property type="entry name" value="Cyclin-like_dom"/>
</dbReference>
<keyword evidence="9" id="KW-1185">Reference proteome</keyword>
<feature type="compositionally biased region" description="Polar residues" evidence="5">
    <location>
        <begin position="29"/>
        <end position="44"/>
    </location>
</feature>
<accession>A0AAD5T6Z7</accession>
<dbReference type="InterPro" id="IPR048258">
    <property type="entry name" value="Cyclins_cyclin-box"/>
</dbReference>
<name>A0AAD5T6Z7_9FUNG</name>
<keyword evidence="3" id="KW-0131">Cell cycle</keyword>
<dbReference type="Proteomes" id="UP001211907">
    <property type="component" value="Unassembled WGS sequence"/>
</dbReference>
<feature type="domain" description="Cyclin C-terminal" evidence="7">
    <location>
        <begin position="443"/>
        <end position="579"/>
    </location>
</feature>
<dbReference type="GO" id="GO:0051301">
    <property type="term" value="P:cell division"/>
    <property type="evidence" value="ECO:0007669"/>
    <property type="project" value="UniProtKB-KW"/>
</dbReference>
<dbReference type="Pfam" id="PF02984">
    <property type="entry name" value="Cyclin_C"/>
    <property type="match status" value="1"/>
</dbReference>
<evidence type="ECO:0008006" key="10">
    <source>
        <dbReference type="Google" id="ProtNLM"/>
    </source>
</evidence>
<keyword evidence="2 4" id="KW-0195">Cyclin</keyword>
<evidence type="ECO:0000256" key="5">
    <source>
        <dbReference type="SAM" id="MobiDB-lite"/>
    </source>
</evidence>
<evidence type="ECO:0000256" key="4">
    <source>
        <dbReference type="RuleBase" id="RU000383"/>
    </source>
</evidence>
<feature type="compositionally biased region" description="Polar residues" evidence="5">
    <location>
        <begin position="224"/>
        <end position="237"/>
    </location>
</feature>
<sequence length="580" mass="63955">MVSKDGENLLGNDERQKRVRTGKFGTGDAVNTYTKLSSTNAGPLSTSARSSAGSGSTTSQTKAPKIQTQTQNQIIQARKPSAAQVAVNARTVVTTRLKQQQNHHHQQQLQQQQQRPAWGQSNNAAVSQLAARRHLASLYTVVPSSKNARLCSTNTSNSSIPSENTVPTAVSSRSILTCTPTVIPALPSDAAGHSIGSRTCRRVPSSKSMKAEIASMMEIDNPTETARNNQSQKQQAAFQRDGPIKSSEAIIKRRDSSLLPFRNSSVQSSIPRLITPSRTPSTAVSVSAAAMKFVRPAVVSPVPDPLFLSEYADEIYEYMREIEIKTTPNPQYILLQPSVSWSIRRTLVNWLIGLHSRLFLLPETLFLAVNLMDRFMSMKANVAIEKFQLVGVTAMFVAAKYEEIQVPSVHRLVELVGSGYTAEEILKAENFMLDLFKFGISYNGPCSLLKRVLRVEQKRVAKNRSGSSSYKNLTSLRDSAIGENDEKQDNDNIVRLELLTKYFLEIALIEHNFLNVVPSLMVAASVFLGKHVLRMGGWTLEHINTSGYRQEQILECANGLYAAASCVREEDGVYTKYSDA</sequence>
<feature type="compositionally biased region" description="Low complexity" evidence="5">
    <location>
        <begin position="45"/>
        <end position="59"/>
    </location>
</feature>
<dbReference type="PROSITE" id="PS00292">
    <property type="entry name" value="CYCLINS"/>
    <property type="match status" value="1"/>
</dbReference>
<feature type="domain" description="Cyclin-like" evidence="6">
    <location>
        <begin position="474"/>
        <end position="562"/>
    </location>
</feature>
<dbReference type="Pfam" id="PF00134">
    <property type="entry name" value="Cyclin_N"/>
    <property type="match status" value="1"/>
</dbReference>
<dbReference type="AlphaFoldDB" id="A0AAD5T6Z7"/>
<dbReference type="EMBL" id="JADGJH010000399">
    <property type="protein sequence ID" value="KAJ3130081.1"/>
    <property type="molecule type" value="Genomic_DNA"/>
</dbReference>
<feature type="region of interest" description="Disordered" evidence="5">
    <location>
        <begin position="224"/>
        <end position="246"/>
    </location>
</feature>
<feature type="compositionally biased region" description="Basic and acidic residues" evidence="5">
    <location>
        <begin position="1"/>
        <end position="16"/>
    </location>
</feature>
<dbReference type="SMART" id="SM00385">
    <property type="entry name" value="CYCLIN"/>
    <property type="match status" value="2"/>
</dbReference>
<evidence type="ECO:0000313" key="9">
    <source>
        <dbReference type="Proteomes" id="UP001211907"/>
    </source>
</evidence>
<reference evidence="8" key="1">
    <citation type="submission" date="2020-05" db="EMBL/GenBank/DDBJ databases">
        <title>Phylogenomic resolution of chytrid fungi.</title>
        <authorList>
            <person name="Stajich J.E."/>
            <person name="Amses K."/>
            <person name="Simmons R."/>
            <person name="Seto K."/>
            <person name="Myers J."/>
            <person name="Bonds A."/>
            <person name="Quandt C.A."/>
            <person name="Barry K."/>
            <person name="Liu P."/>
            <person name="Grigoriev I."/>
            <person name="Longcore J.E."/>
            <person name="James T.Y."/>
        </authorList>
    </citation>
    <scope>NUCLEOTIDE SEQUENCE</scope>
    <source>
        <strain evidence="8">JEL0513</strain>
    </source>
</reference>
<dbReference type="PANTHER" id="PTHR10177">
    <property type="entry name" value="CYCLINS"/>
    <property type="match status" value="1"/>
</dbReference>
<keyword evidence="1" id="KW-0132">Cell division</keyword>
<dbReference type="InterPro" id="IPR004367">
    <property type="entry name" value="Cyclin_C-dom"/>
</dbReference>
<feature type="region of interest" description="Disordered" evidence="5">
    <location>
        <begin position="96"/>
        <end position="118"/>
    </location>
</feature>
<dbReference type="GO" id="GO:0016538">
    <property type="term" value="F:cyclin-dependent protein serine/threonine kinase regulator activity"/>
    <property type="evidence" value="ECO:0007669"/>
    <property type="project" value="InterPro"/>
</dbReference>
<evidence type="ECO:0000259" key="6">
    <source>
        <dbReference type="SMART" id="SM00385"/>
    </source>
</evidence>
<dbReference type="InterPro" id="IPR006671">
    <property type="entry name" value="Cyclin_N"/>
</dbReference>
<feature type="non-terminal residue" evidence="8">
    <location>
        <position position="1"/>
    </location>
</feature>
<feature type="region of interest" description="Disordered" evidence="5">
    <location>
        <begin position="1"/>
        <end position="71"/>
    </location>
</feature>
<proteinExistence type="inferred from homology"/>
<dbReference type="SMART" id="SM01332">
    <property type="entry name" value="Cyclin_C"/>
    <property type="match status" value="1"/>
</dbReference>
<dbReference type="FunFam" id="1.10.472.10:FF:000001">
    <property type="entry name" value="G2/mitotic-specific cyclin"/>
    <property type="match status" value="1"/>
</dbReference>
<comment type="similarity">
    <text evidence="4">Belongs to the cyclin family.</text>
</comment>
<feature type="domain" description="Cyclin-like" evidence="6">
    <location>
        <begin position="349"/>
        <end position="434"/>
    </location>
</feature>
<gene>
    <name evidence="8" type="ORF">HK100_008240</name>
</gene>
<evidence type="ECO:0000256" key="2">
    <source>
        <dbReference type="ARBA" id="ARBA00023127"/>
    </source>
</evidence>
<protein>
    <recommendedName>
        <fullName evidence="10">Cyclin N-terminal domain-containing protein</fullName>
    </recommendedName>
</protein>
<organism evidence="8 9">
    <name type="scientific">Physocladia obscura</name>
    <dbReference type="NCBI Taxonomy" id="109957"/>
    <lineage>
        <taxon>Eukaryota</taxon>
        <taxon>Fungi</taxon>
        <taxon>Fungi incertae sedis</taxon>
        <taxon>Chytridiomycota</taxon>
        <taxon>Chytridiomycota incertae sedis</taxon>
        <taxon>Chytridiomycetes</taxon>
        <taxon>Chytridiales</taxon>
        <taxon>Chytriomycetaceae</taxon>
        <taxon>Physocladia</taxon>
    </lineage>
</organism>
<evidence type="ECO:0000259" key="7">
    <source>
        <dbReference type="SMART" id="SM01332"/>
    </source>
</evidence>
<evidence type="ECO:0000256" key="1">
    <source>
        <dbReference type="ARBA" id="ARBA00022618"/>
    </source>
</evidence>
<evidence type="ECO:0000256" key="3">
    <source>
        <dbReference type="ARBA" id="ARBA00023306"/>
    </source>
</evidence>
<comment type="caution">
    <text evidence="8">The sequence shown here is derived from an EMBL/GenBank/DDBJ whole genome shotgun (WGS) entry which is preliminary data.</text>
</comment>
<dbReference type="InterPro" id="IPR039361">
    <property type="entry name" value="Cyclin"/>
</dbReference>
<evidence type="ECO:0000313" key="8">
    <source>
        <dbReference type="EMBL" id="KAJ3130081.1"/>
    </source>
</evidence>
<dbReference type="GO" id="GO:0044772">
    <property type="term" value="P:mitotic cell cycle phase transition"/>
    <property type="evidence" value="ECO:0007669"/>
    <property type="project" value="InterPro"/>
</dbReference>
<dbReference type="InterPro" id="IPR036915">
    <property type="entry name" value="Cyclin-like_sf"/>
</dbReference>
<dbReference type="SUPFAM" id="SSF47954">
    <property type="entry name" value="Cyclin-like"/>
    <property type="match status" value="2"/>
</dbReference>